<name>A0A645E258_9ZZZZ</name>
<protein>
    <submittedName>
        <fullName evidence="1">Uncharacterized protein</fullName>
    </submittedName>
</protein>
<sequence length="253" mass="26300">MHAGGGFFGDALDLGQAHGVPGRIDGQLGLDGGEEDGFFFRARLGQDGDVLLGTGAEVQQQGGVAAVVEDHIRIAAVGPFEDAVGVIPVIDQGFALDGEDRDVLRSDGSGSVILSREDVARGPADFGAERGQRLDQHGGLDGHVQRAGDARALQRLRLREFLANGHQAGHFGFGNADFLATPVGKGKIGNNVVFEFGHSKLLGTVTGRGITALLLTGGPLRPAGLISERRFKPSLGAMLIIVLLQRPSVGCGL</sequence>
<reference evidence="1" key="1">
    <citation type="submission" date="2019-08" db="EMBL/GenBank/DDBJ databases">
        <authorList>
            <person name="Kucharzyk K."/>
            <person name="Murdoch R.W."/>
            <person name="Higgins S."/>
            <person name="Loffler F."/>
        </authorList>
    </citation>
    <scope>NUCLEOTIDE SEQUENCE</scope>
</reference>
<gene>
    <name evidence="1" type="ORF">SDC9_143005</name>
</gene>
<organism evidence="1">
    <name type="scientific">bioreactor metagenome</name>
    <dbReference type="NCBI Taxonomy" id="1076179"/>
    <lineage>
        <taxon>unclassified sequences</taxon>
        <taxon>metagenomes</taxon>
        <taxon>ecological metagenomes</taxon>
    </lineage>
</organism>
<dbReference type="EMBL" id="VSSQ01042291">
    <property type="protein sequence ID" value="MPM95850.1"/>
    <property type="molecule type" value="Genomic_DNA"/>
</dbReference>
<comment type="caution">
    <text evidence="1">The sequence shown here is derived from an EMBL/GenBank/DDBJ whole genome shotgun (WGS) entry which is preliminary data.</text>
</comment>
<accession>A0A645E258</accession>
<dbReference type="AlphaFoldDB" id="A0A645E258"/>
<dbReference type="AntiFam" id="ANF00237">
    <property type="entry name" value="Shadow ORF (opposite ahcY)"/>
</dbReference>
<proteinExistence type="predicted"/>
<evidence type="ECO:0000313" key="1">
    <source>
        <dbReference type="EMBL" id="MPM95850.1"/>
    </source>
</evidence>